<dbReference type="Gene3D" id="1.25.40.20">
    <property type="entry name" value="Ankyrin repeat-containing domain"/>
    <property type="match status" value="3"/>
</dbReference>
<proteinExistence type="predicted"/>
<evidence type="ECO:0000313" key="6">
    <source>
        <dbReference type="EMBL" id="KAF9663462.1"/>
    </source>
</evidence>
<keyword evidence="1" id="KW-0040">ANK repeat</keyword>
<keyword evidence="3" id="KW-0732">Signal</keyword>
<feature type="chain" id="PRO_5032402629" description="PGG domain-containing protein" evidence="3">
    <location>
        <begin position="21"/>
        <end position="1054"/>
    </location>
</feature>
<feature type="transmembrane region" description="Helical" evidence="2">
    <location>
        <begin position="767"/>
        <end position="798"/>
    </location>
</feature>
<comment type="caution">
    <text evidence="6">The sequence shown here is derived from an EMBL/GenBank/DDBJ whole genome shotgun (WGS) entry which is preliminary data.</text>
</comment>
<dbReference type="EMBL" id="JADGMS010000017">
    <property type="protein sequence ID" value="KAF9663462.1"/>
    <property type="molecule type" value="Genomic_DNA"/>
</dbReference>
<evidence type="ECO:0000259" key="4">
    <source>
        <dbReference type="Pfam" id="PF13961"/>
    </source>
</evidence>
<dbReference type="GO" id="GO:0016020">
    <property type="term" value="C:membrane"/>
    <property type="evidence" value="ECO:0007669"/>
    <property type="project" value="TreeGrafter"/>
</dbReference>
<dbReference type="Pfam" id="PF12796">
    <property type="entry name" value="Ank_2"/>
    <property type="match status" value="1"/>
</dbReference>
<feature type="domain" description="DUF4219" evidence="4">
    <location>
        <begin position="91"/>
        <end position="115"/>
    </location>
</feature>
<evidence type="ECO:0000256" key="3">
    <source>
        <dbReference type="SAM" id="SignalP"/>
    </source>
</evidence>
<accession>A0A835J5I8</accession>
<dbReference type="Pfam" id="PF13962">
    <property type="entry name" value="PGG"/>
    <property type="match status" value="1"/>
</dbReference>
<dbReference type="SMART" id="SM00248">
    <property type="entry name" value="ANK"/>
    <property type="match status" value="7"/>
</dbReference>
<dbReference type="Proteomes" id="UP000657918">
    <property type="component" value="Unassembled WGS sequence"/>
</dbReference>
<evidence type="ECO:0000256" key="1">
    <source>
        <dbReference type="PROSITE-ProRule" id="PRU00023"/>
    </source>
</evidence>
<keyword evidence="2" id="KW-1133">Transmembrane helix</keyword>
<dbReference type="InterPro" id="IPR036770">
    <property type="entry name" value="Ankyrin_rpt-contain_sf"/>
</dbReference>
<evidence type="ECO:0008006" key="8">
    <source>
        <dbReference type="Google" id="ProtNLM"/>
    </source>
</evidence>
<dbReference type="SUPFAM" id="SSF48403">
    <property type="entry name" value="Ankyrin repeat"/>
    <property type="match status" value="2"/>
</dbReference>
<dbReference type="InterPro" id="IPR025314">
    <property type="entry name" value="DUF4219"/>
</dbReference>
<keyword evidence="2" id="KW-0812">Transmembrane</keyword>
<evidence type="ECO:0000313" key="7">
    <source>
        <dbReference type="Proteomes" id="UP000657918"/>
    </source>
</evidence>
<feature type="repeat" description="ANK" evidence="1">
    <location>
        <begin position="883"/>
        <end position="905"/>
    </location>
</feature>
<sequence>MCHLPYAFLLWWNNSTGMWGLPGMELDFNFAFLFVISYNTRTSSNEVLPTSIGSINLGVTCFSVACLTLHTNSNMMITISPTSIVAEVLRNDNYDDWRACMKSYMLAQDLWDLIEPADHQEGDREGDSESIDHREGDSKAWRKKNAAALHAIQISCSPHMLSRIRSINIAKVAWDTLASSKQRHSKGSGAVSNEMIGQRIKTFAGAVSNRMKDPLLDLYTYVHKGDWDATENYLSRYPDAIKAKIKPYGGTALHVAASAGNLKVVEELVKLMSEKELEIQDDDGNTALSCAATVGITKMAECLLSKNKNLVTFVNKEKMIPLVEACIRNQRDMALYLYSVTPVDFLCNGNQGSPFLQYAIGAQMLDIALDFLHRFPHMTTAMDDDMGLNALVTLSLTPGIFRSGNRLALWQQWIYSCISIEPIATASDNFRICISDQSPSGSKSITLQVLSKFRGFAINLLKFLGIKKIYDMKKIHIYSDKILQCMCEHISKLDYERLCEANIHKALQGAVQTGMVEFVSEVIKYCPYVMNSGDNRSRTLFMSSIENRHEKVLSLLYGREASRVAFVSLIDSNGNTMLHMAAKLSPPSQLARIFGAALQMQRELQWYKEVESMIMNPTLKDVPNKNRQKARELFTHDHKDLLEKGEQWMKGSATSCTVVGALIITMMFTVAFTVPGGNVQETGYPVFKHEKSFIVFIVADAISLFSSSTSVLMFLGILTSRYAEEDFLKSLPTKLILGLSTLFLSIATMMVTFSASLIIMLNGRLEIIIPVVLLASIPVTFFMLLQFPLLVEIFVSTYGPGIFNKKMKYSNMTTYTLQQQQRFPGHKEQFVEAESSQGSGAVSNEMNGPLLTLYKYAHNGDWDAIKNCLSRYPNAKKATIKPSGGTVLHVAAFSGNLKVVEELVKLMSVEELEMQDNRGNTGVSSAAFAGMRKMAECLVSKNRNLVTFVNAQKKIPLVQACISNCTDMALDLFSVTPFEFLCQDNGHHGSYFLQCAIGAQMLGIVFDFLHRFPCMATKTDDVLKSNALIRLPTSPQIFPSATRLASWQQFICSC</sequence>
<dbReference type="PANTHER" id="PTHR24177:SF329">
    <property type="entry name" value="ANKYRIN REPEAT PROTEIN"/>
    <property type="match status" value="1"/>
</dbReference>
<dbReference type="OrthoDB" id="1652385at2759"/>
<reference evidence="6 7" key="1">
    <citation type="submission" date="2020-10" db="EMBL/GenBank/DDBJ databases">
        <title>Plant Genome Project.</title>
        <authorList>
            <person name="Zhang R.-G."/>
        </authorList>
    </citation>
    <scope>NUCLEOTIDE SEQUENCE [LARGE SCALE GENOMIC DNA]</scope>
    <source>
        <strain evidence="6">FAFU-HL-1</strain>
        <tissue evidence="6">Leaf</tissue>
    </source>
</reference>
<evidence type="ECO:0000256" key="2">
    <source>
        <dbReference type="SAM" id="Phobius"/>
    </source>
</evidence>
<feature type="transmembrane region" description="Helical" evidence="2">
    <location>
        <begin position="693"/>
        <end position="715"/>
    </location>
</feature>
<feature type="domain" description="PGG" evidence="5">
    <location>
        <begin position="647"/>
        <end position="759"/>
    </location>
</feature>
<feature type="transmembrane region" description="Helical" evidence="2">
    <location>
        <begin position="653"/>
        <end position="673"/>
    </location>
</feature>
<gene>
    <name evidence="6" type="ORF">SADUNF_Sadunf17G0052600</name>
</gene>
<feature type="repeat" description="ANK" evidence="1">
    <location>
        <begin position="248"/>
        <end position="270"/>
    </location>
</feature>
<keyword evidence="7" id="KW-1185">Reference proteome</keyword>
<evidence type="ECO:0000259" key="5">
    <source>
        <dbReference type="Pfam" id="PF13962"/>
    </source>
</evidence>
<dbReference type="PROSITE" id="PS50088">
    <property type="entry name" value="ANK_REPEAT"/>
    <property type="match status" value="2"/>
</dbReference>
<organism evidence="6 7">
    <name type="scientific">Salix dunnii</name>
    <dbReference type="NCBI Taxonomy" id="1413687"/>
    <lineage>
        <taxon>Eukaryota</taxon>
        <taxon>Viridiplantae</taxon>
        <taxon>Streptophyta</taxon>
        <taxon>Embryophyta</taxon>
        <taxon>Tracheophyta</taxon>
        <taxon>Spermatophyta</taxon>
        <taxon>Magnoliopsida</taxon>
        <taxon>eudicotyledons</taxon>
        <taxon>Gunneridae</taxon>
        <taxon>Pentapetalae</taxon>
        <taxon>rosids</taxon>
        <taxon>fabids</taxon>
        <taxon>Malpighiales</taxon>
        <taxon>Salicaceae</taxon>
        <taxon>Saliceae</taxon>
        <taxon>Salix</taxon>
    </lineage>
</organism>
<name>A0A835J5I8_9ROSI</name>
<dbReference type="InterPro" id="IPR002110">
    <property type="entry name" value="Ankyrin_rpt"/>
</dbReference>
<dbReference type="AlphaFoldDB" id="A0A835J5I8"/>
<feature type="signal peptide" evidence="3">
    <location>
        <begin position="1"/>
        <end position="20"/>
    </location>
</feature>
<keyword evidence="2" id="KW-0472">Membrane</keyword>
<dbReference type="Pfam" id="PF13961">
    <property type="entry name" value="DUF4219"/>
    <property type="match status" value="1"/>
</dbReference>
<dbReference type="InterPro" id="IPR026961">
    <property type="entry name" value="PGG_dom"/>
</dbReference>
<dbReference type="PROSITE" id="PS50297">
    <property type="entry name" value="ANK_REP_REGION"/>
    <property type="match status" value="2"/>
</dbReference>
<protein>
    <recommendedName>
        <fullName evidence="8">PGG domain-containing protein</fullName>
    </recommendedName>
</protein>
<dbReference type="PANTHER" id="PTHR24177">
    <property type="entry name" value="CASKIN"/>
    <property type="match status" value="1"/>
</dbReference>
<feature type="transmembrane region" description="Helical" evidence="2">
    <location>
        <begin position="735"/>
        <end position="761"/>
    </location>
</feature>